<dbReference type="PROSITE" id="PS00108">
    <property type="entry name" value="PROTEIN_KINASE_ST"/>
    <property type="match status" value="1"/>
</dbReference>
<gene>
    <name evidence="8" type="ORF">GDO54_018641</name>
</gene>
<keyword evidence="9" id="KW-1185">Reference proteome</keyword>
<reference evidence="8" key="1">
    <citation type="thesis" date="2020" institute="ProQuest LLC" country="789 East Eisenhower Parkway, Ann Arbor, MI, USA">
        <title>Comparative Genomics and Chromosome Evolution.</title>
        <authorList>
            <person name="Mudd A.B."/>
        </authorList>
    </citation>
    <scope>NUCLEOTIDE SEQUENCE</scope>
    <source>
        <strain evidence="8">1538</strain>
        <tissue evidence="8">Blood</tissue>
    </source>
</reference>
<dbReference type="SMART" id="SM00220">
    <property type="entry name" value="S_TKc"/>
    <property type="match status" value="1"/>
</dbReference>
<evidence type="ECO:0000256" key="5">
    <source>
        <dbReference type="ARBA" id="ARBA00022840"/>
    </source>
</evidence>
<dbReference type="InterPro" id="IPR011009">
    <property type="entry name" value="Kinase-like_dom_sf"/>
</dbReference>
<keyword evidence="1" id="KW-0723">Serine/threonine-protein kinase</keyword>
<dbReference type="InterPro" id="IPR008271">
    <property type="entry name" value="Ser/Thr_kinase_AS"/>
</dbReference>
<keyword evidence="3" id="KW-0547">Nucleotide-binding</keyword>
<evidence type="ECO:0000259" key="7">
    <source>
        <dbReference type="PROSITE" id="PS50011"/>
    </source>
</evidence>
<evidence type="ECO:0000256" key="6">
    <source>
        <dbReference type="SAM" id="MobiDB-lite"/>
    </source>
</evidence>
<keyword evidence="2" id="KW-0808">Transferase</keyword>
<comment type="caution">
    <text evidence="8">The sequence shown here is derived from an EMBL/GenBank/DDBJ whole genome shotgun (WGS) entry which is preliminary data.</text>
</comment>
<keyword evidence="5" id="KW-0067">ATP-binding</keyword>
<dbReference type="GO" id="GO:0004674">
    <property type="term" value="F:protein serine/threonine kinase activity"/>
    <property type="evidence" value="ECO:0007669"/>
    <property type="project" value="UniProtKB-KW"/>
</dbReference>
<feature type="compositionally biased region" description="Polar residues" evidence="6">
    <location>
        <begin position="399"/>
        <end position="414"/>
    </location>
</feature>
<evidence type="ECO:0000256" key="1">
    <source>
        <dbReference type="ARBA" id="ARBA00022527"/>
    </source>
</evidence>
<keyword evidence="4" id="KW-0418">Kinase</keyword>
<dbReference type="Gene3D" id="3.30.70.1820">
    <property type="entry name" value="L1 transposable element, RRM domain"/>
    <property type="match status" value="1"/>
</dbReference>
<accession>A0AAV2ZGM0</accession>
<dbReference type="PANTHER" id="PTHR24351">
    <property type="entry name" value="RIBOSOMAL PROTEIN S6 KINASE"/>
    <property type="match status" value="1"/>
</dbReference>
<feature type="region of interest" description="Disordered" evidence="6">
    <location>
        <begin position="385"/>
        <end position="414"/>
    </location>
</feature>
<protein>
    <recommendedName>
        <fullName evidence="7">Protein kinase domain-containing protein</fullName>
    </recommendedName>
</protein>
<dbReference type="Gene3D" id="1.10.510.10">
    <property type="entry name" value="Transferase(Phosphotransferase) domain 1"/>
    <property type="match status" value="1"/>
</dbReference>
<dbReference type="Pfam" id="PF00069">
    <property type="entry name" value="Pkinase"/>
    <property type="match status" value="1"/>
</dbReference>
<dbReference type="SUPFAM" id="SSF56112">
    <property type="entry name" value="Protein kinase-like (PK-like)"/>
    <property type="match status" value="1"/>
</dbReference>
<proteinExistence type="predicted"/>
<dbReference type="Proteomes" id="UP001181693">
    <property type="component" value="Unassembled WGS sequence"/>
</dbReference>
<evidence type="ECO:0000256" key="4">
    <source>
        <dbReference type="ARBA" id="ARBA00022777"/>
    </source>
</evidence>
<evidence type="ECO:0000313" key="9">
    <source>
        <dbReference type="Proteomes" id="UP001181693"/>
    </source>
</evidence>
<evidence type="ECO:0000313" key="8">
    <source>
        <dbReference type="EMBL" id="DBA13690.1"/>
    </source>
</evidence>
<evidence type="ECO:0000256" key="3">
    <source>
        <dbReference type="ARBA" id="ARBA00022741"/>
    </source>
</evidence>
<sequence length="414" mass="47116">MEYMSGGDLMELTERVAPFEEDFLRFYAAEILYGMQYLHIKGIVHRDIKPENILLDSAGHIKIADFGLAALKVFGSTRITGRVGSLIFIAAEVCADIPYNAVADYFSFGERDEDEWDWKAHLKALPTRSDLDHSIGRLEASCKAEFHHIQQSLQQVSNATTVLQNTCSDLSSRMSSHDAILERQAAQINTLYLMQDDVENRNRCNNIRIRGLPETVPNAELYNAAYAIFAKLLAIPPDVDIELDRVHRTLGPRGRDPQRPRDVICRVHFYRTKEDIIKKARVTEHLEYAGARLQLLPDLSKHTLDMRRAVRPLLDVLRERNIPYRWGYPFHLIARYSSKNYFFRGPEDLPHFLRDLRLPDIHLAEWPTVPLSLSIGGPTRLDQRITSSATSPVRPRSPGQVTAPASSASDIHPQ</sequence>
<dbReference type="GO" id="GO:0005524">
    <property type="term" value="F:ATP binding"/>
    <property type="evidence" value="ECO:0007669"/>
    <property type="project" value="UniProtKB-KW"/>
</dbReference>
<dbReference type="PROSITE" id="PS50011">
    <property type="entry name" value="PROTEIN_KINASE_DOM"/>
    <property type="match status" value="1"/>
</dbReference>
<name>A0AAV2ZGM0_PYXAD</name>
<dbReference type="AlphaFoldDB" id="A0AAV2ZGM0"/>
<organism evidence="8 9">
    <name type="scientific">Pyxicephalus adspersus</name>
    <name type="common">African bullfrog</name>
    <dbReference type="NCBI Taxonomy" id="30357"/>
    <lineage>
        <taxon>Eukaryota</taxon>
        <taxon>Metazoa</taxon>
        <taxon>Chordata</taxon>
        <taxon>Craniata</taxon>
        <taxon>Vertebrata</taxon>
        <taxon>Euteleostomi</taxon>
        <taxon>Amphibia</taxon>
        <taxon>Batrachia</taxon>
        <taxon>Anura</taxon>
        <taxon>Neobatrachia</taxon>
        <taxon>Ranoidea</taxon>
        <taxon>Pyxicephalidae</taxon>
        <taxon>Pyxicephalinae</taxon>
        <taxon>Pyxicephalus</taxon>
    </lineage>
</organism>
<evidence type="ECO:0000256" key="2">
    <source>
        <dbReference type="ARBA" id="ARBA00022679"/>
    </source>
</evidence>
<feature type="domain" description="Protein kinase" evidence="7">
    <location>
        <begin position="1"/>
        <end position="250"/>
    </location>
</feature>
<dbReference type="InterPro" id="IPR000719">
    <property type="entry name" value="Prot_kinase_dom"/>
</dbReference>
<dbReference type="EMBL" id="DYDO01000021">
    <property type="protein sequence ID" value="DBA13690.1"/>
    <property type="molecule type" value="Genomic_DNA"/>
</dbReference>